<organism evidence="9 10">
    <name type="scientific">Wansuia hejianensis</name>
    <dbReference type="NCBI Taxonomy" id="2763667"/>
    <lineage>
        <taxon>Bacteria</taxon>
        <taxon>Bacillati</taxon>
        <taxon>Bacillota</taxon>
        <taxon>Clostridia</taxon>
        <taxon>Lachnospirales</taxon>
        <taxon>Lachnospiraceae</taxon>
        <taxon>Wansuia</taxon>
    </lineage>
</organism>
<dbReference type="InterPro" id="IPR041033">
    <property type="entry name" value="SpaA_PFL_dom_1"/>
</dbReference>
<dbReference type="NCBIfam" id="NF033903">
    <property type="entry name" value="VaFE_rpt"/>
    <property type="match status" value="5"/>
</dbReference>
<evidence type="ECO:0000259" key="6">
    <source>
        <dbReference type="Pfam" id="PF17802"/>
    </source>
</evidence>
<keyword evidence="2" id="KW-0964">Secreted</keyword>
<name>A0A7G9GAT4_9FIRM</name>
<dbReference type="SUPFAM" id="SSF49478">
    <property type="entry name" value="Cna protein B-type domain"/>
    <property type="match status" value="1"/>
</dbReference>
<sequence>MKRIRKRFAGFLALVLACSVLSPGNLVLAEEPEAPETCQITVKESEHGTILLNKEAVSVLEIVPGELVEVTGEPEEGYQLAGVAAECSDGEIVAMEQSDVGYIFRMPAQNVTVSASFEPVVEQNKNVPTVGTAEAPLEQETEELKAAETEASKAKLTNVETGQSVEVAGNQQEETVNLYRYLTFYDTASGDVNATVGFHVLDLTGVIRGEYIEAVVNDHLEWLNLEETDGYPRVILNYAMNQGKQTDITEECMYDAQTGVIRIPASYRGEFLTVKSVLCDYSMAYQMLVPEEYRVNKNLPMPMLTFEDGPTDETDWAVYGVVDGSCNDTLANGDISGYEVGDRIPVISALTQTVARNTSDMEGTLDLYDELGMSAYRTGFGWTGFAVSLDCGQGNPFTNIGSPGTGSTVRTFPGVGAVALNSRNWMYARCVTDDADNFSGNGRFTGGHIKVIGKAADGTLTCWLYLERTGPSGQAAQNIGMVFKVHPSNGSLEIQKSSAIPEITNGNPCYSLEGAEYTVYQSGTSTAVGKITTNASGYGKLDNLPAGTYDIVETKAPSGYLLDTTRHTVTVNGSATVTYSCADVPGNDPVTILILKRDAETGQARPQVRLAGAEYTVKYYPVNASTDPAANGEEPMYTWILQTDETGAALLEEAHKVGGDAFVTNPDSGLAVLPVGTLTIQETKAPAGYLINDTVYVANTVIREGTSVVTTNLPNTEETPASEQVIRGDLEFTKVDADDESPMAGIPFSITSETTGEIHVILTDKNGHASTSAEWNPHTQFTNRGETAEDGVWFGGGEPDNALGALPYDTYDIEELPCEANAGKDLLSFSVTVSRNNHTISLGRLSNFTIGIRTEARDEKTGTKTVAAEDDASIIDTFYYENLTVRRTYTLRGVLMDAETGEELQVEGSPVTAETSFAPTTRNGQVELRFSLDASSLEGRTIVVYIELYWKEIKLAEHKDLADEAETVRVPTVGTTALDRDTDSHVGSISQRAVLVDTVFYTGLTAGKEYTLSGTLMVQTTGEPLLSEGKPVTAEKTFVPEKPDGTVELSFIFDSRAVAGDTIVAFEEVSYQGIPVAAHTDLEDQEQSVAYPDLQTEAICKETGNQQVAVGEKSQILDQVSLKNLLPGESYTLRGKLVDVETGKILTVGEEEAVAEHSFTAERAEEIQEMMFSLDTTAIRGKTLVVYEYLLYQDVIVASHADRFDENQTVYVPELQTTALDQETNSHTGAVKDQAVITDVVNYKNLIPGREYTVSGKLMVKETGEALLQEGEPVTAETTFTPEEPAGSVTLTYSVDSSLLSGQTVVVFEDLIQDGITLLSHADLEDEEQSIYYPIIRTEARVSGSHTAVPAGNTELVDTVSYKNLIAGCDYTIQGTLMNMDTGEALLVHGKEVTASRTFTAEEPDGTVEVSFTFDASGLAGKTVVVYERMYHNNVFVAGHEELEDEAQAVYFEVPPQKPDDHPQTGDPFEISGILTGIALAISGSCFFMNQRRKLRK</sequence>
<feature type="domain" description="T-Q ester bond containing" evidence="7">
    <location>
        <begin position="1334"/>
        <end position="1451"/>
    </location>
</feature>
<feature type="domain" description="T-Q ester bond containing" evidence="7">
    <location>
        <begin position="1092"/>
        <end position="1212"/>
    </location>
</feature>
<dbReference type="PROSITE" id="PS51257">
    <property type="entry name" value="PROKAR_LIPOPROTEIN"/>
    <property type="match status" value="1"/>
</dbReference>
<evidence type="ECO:0000259" key="8">
    <source>
        <dbReference type="Pfam" id="PF18998"/>
    </source>
</evidence>
<evidence type="ECO:0000256" key="4">
    <source>
        <dbReference type="SAM" id="Phobius"/>
    </source>
</evidence>
<feature type="signal peptide" evidence="5">
    <location>
        <begin position="1"/>
        <end position="29"/>
    </location>
</feature>
<keyword evidence="3 5" id="KW-0732">Signal</keyword>
<evidence type="ECO:0000313" key="10">
    <source>
        <dbReference type="Proteomes" id="UP000515860"/>
    </source>
</evidence>
<dbReference type="Pfam" id="PF18998">
    <property type="entry name" value="Flg_new_2"/>
    <property type="match status" value="1"/>
</dbReference>
<feature type="domain" description="T-Q ester bond containing" evidence="7">
    <location>
        <begin position="1213"/>
        <end position="1332"/>
    </location>
</feature>
<dbReference type="Pfam" id="PF17802">
    <property type="entry name" value="SpaA"/>
    <property type="match status" value="1"/>
</dbReference>
<dbReference type="InterPro" id="IPR044060">
    <property type="entry name" value="Bacterial_rp_domain"/>
</dbReference>
<feature type="transmembrane region" description="Helical" evidence="4">
    <location>
        <begin position="1471"/>
        <end position="1489"/>
    </location>
</feature>
<evidence type="ECO:0000313" key="9">
    <source>
        <dbReference type="EMBL" id="QNM07916.1"/>
    </source>
</evidence>
<evidence type="ECO:0000259" key="7">
    <source>
        <dbReference type="Pfam" id="PF18202"/>
    </source>
</evidence>
<evidence type="ECO:0000256" key="5">
    <source>
        <dbReference type="SAM" id="SignalP"/>
    </source>
</evidence>
<feature type="domain" description="SpaA-like prealbumin fold" evidence="6">
    <location>
        <begin position="511"/>
        <end position="579"/>
    </location>
</feature>
<evidence type="ECO:0000256" key="1">
    <source>
        <dbReference type="ARBA" id="ARBA00007257"/>
    </source>
</evidence>
<dbReference type="PANTHER" id="PTHR36108:SF13">
    <property type="entry name" value="COLOSSIN-B-RELATED"/>
    <property type="match status" value="1"/>
</dbReference>
<dbReference type="Pfam" id="PF18202">
    <property type="entry name" value="TQ"/>
    <property type="match status" value="5"/>
</dbReference>
<evidence type="ECO:0000256" key="2">
    <source>
        <dbReference type="ARBA" id="ARBA00022525"/>
    </source>
</evidence>
<dbReference type="PANTHER" id="PTHR36108">
    <property type="entry name" value="COLOSSIN-B-RELATED"/>
    <property type="match status" value="1"/>
</dbReference>
<feature type="chain" id="PRO_5028820095" evidence="5">
    <location>
        <begin position="30"/>
        <end position="1497"/>
    </location>
</feature>
<dbReference type="Proteomes" id="UP000515860">
    <property type="component" value="Chromosome"/>
</dbReference>
<dbReference type="InterPro" id="IPR041100">
    <property type="entry name" value="TQ"/>
</dbReference>
<dbReference type="Gene3D" id="2.60.40.10">
    <property type="entry name" value="Immunoglobulins"/>
    <property type="match status" value="3"/>
</dbReference>
<dbReference type="RefSeq" id="WP_249328512.1">
    <property type="nucleotide sequence ID" value="NZ_CP060635.1"/>
</dbReference>
<keyword evidence="10" id="KW-1185">Reference proteome</keyword>
<gene>
    <name evidence="9" type="ORF">H9Q79_13485</name>
</gene>
<keyword evidence="4" id="KW-0472">Membrane</keyword>
<dbReference type="EMBL" id="CP060635">
    <property type="protein sequence ID" value="QNM07916.1"/>
    <property type="molecule type" value="Genomic_DNA"/>
</dbReference>
<keyword evidence="4" id="KW-0812">Transmembrane</keyword>
<keyword evidence="4" id="KW-1133">Transmembrane helix</keyword>
<feature type="domain" description="Bacterial repeat" evidence="8">
    <location>
        <begin position="39"/>
        <end position="119"/>
    </location>
</feature>
<reference evidence="9 10" key="1">
    <citation type="submission" date="2020-08" db="EMBL/GenBank/DDBJ databases">
        <authorList>
            <person name="Liu C."/>
            <person name="Sun Q."/>
        </authorList>
    </citation>
    <scope>NUCLEOTIDE SEQUENCE [LARGE SCALE GENOMIC DNA]</scope>
    <source>
        <strain evidence="9 10">NSJ-29</strain>
    </source>
</reference>
<feature type="domain" description="T-Q ester bond containing" evidence="7">
    <location>
        <begin position="851"/>
        <end position="970"/>
    </location>
</feature>
<evidence type="ECO:0000256" key="3">
    <source>
        <dbReference type="ARBA" id="ARBA00022729"/>
    </source>
</evidence>
<protein>
    <submittedName>
        <fullName evidence="9">VaFE repeat-containing surface-anchored protein</fullName>
    </submittedName>
</protein>
<dbReference type="InterPro" id="IPR013783">
    <property type="entry name" value="Ig-like_fold"/>
</dbReference>
<feature type="domain" description="T-Q ester bond containing" evidence="7">
    <location>
        <begin position="971"/>
        <end position="1089"/>
    </location>
</feature>
<dbReference type="Gene3D" id="2.60.40.3930">
    <property type="match status" value="5"/>
</dbReference>
<dbReference type="KEGG" id="whj:H9Q79_13485"/>
<proteinExistence type="inferred from homology"/>
<comment type="similarity">
    <text evidence="1">Belongs to the serine-aspartate repeat-containing protein (SDr) family.</text>
</comment>
<accession>A0A7G9GAT4</accession>